<accession>A0A217EGX4</accession>
<sequence length="108" mass="12264">MTLIRLVMVSLCLSAPISQSYASNIDKLDKAPVLPTTTMPLLIKKDISHKNTSFIEQALNKQKQSLNEPNLNNDDIKIITTIRSQNFFAAQHQSFSRFIQNFFSPHES</sequence>
<dbReference type="AlphaFoldDB" id="A0A217EGX4"/>
<organism evidence="2 3">
    <name type="scientific">Acinetobacter apis</name>
    <dbReference type="NCBI Taxonomy" id="1229165"/>
    <lineage>
        <taxon>Bacteria</taxon>
        <taxon>Pseudomonadati</taxon>
        <taxon>Pseudomonadota</taxon>
        <taxon>Gammaproteobacteria</taxon>
        <taxon>Moraxellales</taxon>
        <taxon>Moraxellaceae</taxon>
        <taxon>Acinetobacter</taxon>
    </lineage>
</organism>
<evidence type="ECO:0000256" key="1">
    <source>
        <dbReference type="SAM" id="SignalP"/>
    </source>
</evidence>
<keyword evidence="1" id="KW-0732">Signal</keyword>
<evidence type="ECO:0000313" key="2">
    <source>
        <dbReference type="EMBL" id="SNQ29751.1"/>
    </source>
</evidence>
<gene>
    <name evidence="2" type="ORF">SAMN05444584_1720</name>
</gene>
<evidence type="ECO:0008006" key="4">
    <source>
        <dbReference type="Google" id="ProtNLM"/>
    </source>
</evidence>
<dbReference type="OrthoDB" id="6711284at2"/>
<dbReference type="RefSeq" id="WP_143218780.1">
    <property type="nucleotide sequence ID" value="NZ_FZLN01000003.1"/>
</dbReference>
<keyword evidence="3" id="KW-1185">Reference proteome</keyword>
<feature type="signal peptide" evidence="1">
    <location>
        <begin position="1"/>
        <end position="22"/>
    </location>
</feature>
<proteinExistence type="predicted"/>
<name>A0A217EGX4_9GAMM</name>
<dbReference type="EMBL" id="FZLN01000003">
    <property type="protein sequence ID" value="SNQ29751.1"/>
    <property type="molecule type" value="Genomic_DNA"/>
</dbReference>
<evidence type="ECO:0000313" key="3">
    <source>
        <dbReference type="Proteomes" id="UP000243463"/>
    </source>
</evidence>
<feature type="chain" id="PRO_5012623276" description="DUF4179 domain-containing protein" evidence="1">
    <location>
        <begin position="23"/>
        <end position="108"/>
    </location>
</feature>
<protein>
    <recommendedName>
        <fullName evidence="4">DUF4179 domain-containing protein</fullName>
    </recommendedName>
</protein>
<reference evidence="3" key="1">
    <citation type="submission" date="2017-06" db="EMBL/GenBank/DDBJ databases">
        <authorList>
            <person name="Varghese N."/>
            <person name="Submissions S."/>
        </authorList>
    </citation>
    <scope>NUCLEOTIDE SEQUENCE [LARGE SCALE GENOMIC DNA]</scope>
    <source>
        <strain evidence="3">ANC 5114</strain>
    </source>
</reference>
<dbReference type="Proteomes" id="UP000243463">
    <property type="component" value="Unassembled WGS sequence"/>
</dbReference>